<sequence length="152" mass="17250">MNRESADIDEQEPVGVLAATAISQPAYQIMLDASPGLGSRKIRPLDLLQVTIYGLECLSTGRLIGLLIEKHTFDFDHCLQESLFPRSDGTLKGSDRRCILRLSTCSCGQRHCEERRILELQSKLQPLTLEMLATGIALEYVIFDIWFFDIWY</sequence>
<protein>
    <submittedName>
        <fullName evidence="1">Uncharacterized protein</fullName>
    </submittedName>
</protein>
<proteinExistence type="predicted"/>
<name>A0ABD1Y2G7_9MARC</name>
<reference evidence="1 2" key="1">
    <citation type="submission" date="2024-09" db="EMBL/GenBank/DDBJ databases">
        <title>Chromosome-scale assembly of Riccia fluitans.</title>
        <authorList>
            <person name="Paukszto L."/>
            <person name="Sawicki J."/>
            <person name="Karawczyk K."/>
            <person name="Piernik-Szablinska J."/>
            <person name="Szczecinska M."/>
            <person name="Mazdziarz M."/>
        </authorList>
    </citation>
    <scope>NUCLEOTIDE SEQUENCE [LARGE SCALE GENOMIC DNA]</scope>
    <source>
        <strain evidence="1">Rf_01</strain>
        <tissue evidence="1">Aerial parts of the thallus</tissue>
    </source>
</reference>
<dbReference type="EMBL" id="JBHFFA010000007">
    <property type="protein sequence ID" value="KAL2613948.1"/>
    <property type="molecule type" value="Genomic_DNA"/>
</dbReference>
<dbReference type="Proteomes" id="UP001605036">
    <property type="component" value="Unassembled WGS sequence"/>
</dbReference>
<keyword evidence="2" id="KW-1185">Reference proteome</keyword>
<gene>
    <name evidence="1" type="ORF">R1flu_025640</name>
</gene>
<evidence type="ECO:0000313" key="2">
    <source>
        <dbReference type="Proteomes" id="UP001605036"/>
    </source>
</evidence>
<evidence type="ECO:0000313" key="1">
    <source>
        <dbReference type="EMBL" id="KAL2613948.1"/>
    </source>
</evidence>
<accession>A0ABD1Y2G7</accession>
<dbReference type="AlphaFoldDB" id="A0ABD1Y2G7"/>
<organism evidence="1 2">
    <name type="scientific">Riccia fluitans</name>
    <dbReference type="NCBI Taxonomy" id="41844"/>
    <lineage>
        <taxon>Eukaryota</taxon>
        <taxon>Viridiplantae</taxon>
        <taxon>Streptophyta</taxon>
        <taxon>Embryophyta</taxon>
        <taxon>Marchantiophyta</taxon>
        <taxon>Marchantiopsida</taxon>
        <taxon>Marchantiidae</taxon>
        <taxon>Marchantiales</taxon>
        <taxon>Ricciaceae</taxon>
        <taxon>Riccia</taxon>
    </lineage>
</organism>
<comment type="caution">
    <text evidence="1">The sequence shown here is derived from an EMBL/GenBank/DDBJ whole genome shotgun (WGS) entry which is preliminary data.</text>
</comment>